<name>A0A2W5F7M0_9BURK</name>
<gene>
    <name evidence="1" type="ORF">DI603_22370</name>
</gene>
<dbReference type="Proteomes" id="UP000249633">
    <property type="component" value="Unassembled WGS sequence"/>
</dbReference>
<evidence type="ECO:0000313" key="2">
    <source>
        <dbReference type="Proteomes" id="UP000249633"/>
    </source>
</evidence>
<dbReference type="Pfam" id="PF11855">
    <property type="entry name" value="DUF3375"/>
    <property type="match status" value="1"/>
</dbReference>
<dbReference type="InterPro" id="IPR021804">
    <property type="entry name" value="DUF3375"/>
</dbReference>
<proteinExistence type="predicted"/>
<dbReference type="AlphaFoldDB" id="A0A2W5F7M0"/>
<dbReference type="EMBL" id="QFOD01000033">
    <property type="protein sequence ID" value="PZP27212.1"/>
    <property type="molecule type" value="Genomic_DNA"/>
</dbReference>
<comment type="caution">
    <text evidence="1">The sequence shown here is derived from an EMBL/GenBank/DDBJ whole genome shotgun (WGS) entry which is preliminary data.</text>
</comment>
<organism evidence="1 2">
    <name type="scientific">Roseateles depolymerans</name>
    <dbReference type="NCBI Taxonomy" id="76731"/>
    <lineage>
        <taxon>Bacteria</taxon>
        <taxon>Pseudomonadati</taxon>
        <taxon>Pseudomonadota</taxon>
        <taxon>Betaproteobacteria</taxon>
        <taxon>Burkholderiales</taxon>
        <taxon>Sphaerotilaceae</taxon>
        <taxon>Roseateles</taxon>
    </lineage>
</organism>
<accession>A0A2W5F7M0</accession>
<evidence type="ECO:0000313" key="1">
    <source>
        <dbReference type="EMBL" id="PZP27212.1"/>
    </source>
</evidence>
<protein>
    <submittedName>
        <fullName evidence="1">DUF3375 domain-containing protein</fullName>
    </submittedName>
</protein>
<sequence>MSVERLAATNGRLREGRLWRLLAIHHAPLVLAVLESVFTEDEAVLTVSVVTERVTRDLEALRAQGNGMEQTAQAYIADWLTQGWLTRRLPAGAHEEVLELTAEATAALRWLASMQRPRAAATESRLASVMQQVLRLAEETDANPATRLARLHAERDRIDAEIAQVQRGGVQTLPQDRALERAREIISQAEELTADFRNVRDAFDRLNKNLRQSLVEGASERNTVLQQLFDGVDIIEQSEPGRAFAAFWLLLTDVEQSHLLGEAIDAITSRDFSRGLEPRERQFLQTLTALLLREGNTVHGVLQQFARGLKTFVKSREFREQRRITTLMREAHAAAMAARELVRPNEPVGFEFVQTSSRIRSVSQWALHDPQLQAPSSDMADGDSSGLTVEMVKSLVRDSEIDFRALSDNILALLVEHSQVSVAEVLERFPAEQGFGSVVGYVALGAKHAEVLESTQRVSWTGKDGVDRSARVPAIYFTRERAHELRRRGP</sequence>
<reference evidence="1 2" key="1">
    <citation type="submission" date="2017-08" db="EMBL/GenBank/DDBJ databases">
        <title>Infants hospitalized years apart are colonized by the same room-sourced microbial strains.</title>
        <authorList>
            <person name="Brooks B."/>
            <person name="Olm M.R."/>
            <person name="Firek B.A."/>
            <person name="Baker R."/>
            <person name="Thomas B.C."/>
            <person name="Morowitz M.J."/>
            <person name="Banfield J.F."/>
        </authorList>
    </citation>
    <scope>NUCLEOTIDE SEQUENCE [LARGE SCALE GENOMIC DNA]</scope>
    <source>
        <strain evidence="1">S2_012_000_R2_81</strain>
    </source>
</reference>